<evidence type="ECO:0000256" key="1">
    <source>
        <dbReference type="ARBA" id="ARBA00022729"/>
    </source>
</evidence>
<proteinExistence type="predicted"/>
<dbReference type="RefSeq" id="WP_193151138.1">
    <property type="nucleotide sequence ID" value="NZ_CP041235.1"/>
</dbReference>
<dbReference type="KEGG" id="ssei:FJR45_02135"/>
<evidence type="ECO:0000313" key="3">
    <source>
        <dbReference type="EMBL" id="QOP42812.1"/>
    </source>
</evidence>
<evidence type="ECO:0000256" key="2">
    <source>
        <dbReference type="SAM" id="SignalP"/>
    </source>
</evidence>
<dbReference type="PANTHER" id="PTHR35038:SF6">
    <property type="entry name" value="SURFACE LOCALIZED DECAHEME CYTOCHROME C LIPOPROTEIN"/>
    <property type="match status" value="1"/>
</dbReference>
<dbReference type="InterPro" id="IPR036280">
    <property type="entry name" value="Multihaem_cyt_sf"/>
</dbReference>
<evidence type="ECO:0008006" key="5">
    <source>
        <dbReference type="Google" id="ProtNLM"/>
    </source>
</evidence>
<dbReference type="GO" id="GO:0016491">
    <property type="term" value="F:oxidoreductase activity"/>
    <property type="evidence" value="ECO:0007669"/>
    <property type="project" value="TreeGrafter"/>
</dbReference>
<protein>
    <recommendedName>
        <fullName evidence="5">Cytochrome c-552/4 domain-containing protein</fullName>
    </recommendedName>
</protein>
<keyword evidence="1 2" id="KW-0732">Signal</keyword>
<dbReference type="SUPFAM" id="SSF48695">
    <property type="entry name" value="Multiheme cytochromes"/>
    <property type="match status" value="1"/>
</dbReference>
<dbReference type="InterPro" id="IPR051829">
    <property type="entry name" value="Multiheme_Cytochr_ET"/>
</dbReference>
<dbReference type="Gene3D" id="1.10.1130.10">
    <property type="entry name" value="Flavocytochrome C3, Chain A"/>
    <property type="match status" value="1"/>
</dbReference>
<dbReference type="EMBL" id="CP041235">
    <property type="protein sequence ID" value="QOP42812.1"/>
    <property type="molecule type" value="Genomic_DNA"/>
</dbReference>
<reference evidence="3 4" key="1">
    <citation type="submission" date="2019-06" db="EMBL/GenBank/DDBJ databases">
        <title>Sulfurimonas gotlandica sp. nov., a chemoautotrophic and psychrotolerant epsilonproteobacterium isolated from a pelagic redoxcline, and an emended description of the genus Sulfurimonas.</title>
        <authorList>
            <person name="Wang S."/>
            <person name="Jiang L."/>
            <person name="Shao Z."/>
        </authorList>
    </citation>
    <scope>NUCLEOTIDE SEQUENCE [LARGE SCALE GENOMIC DNA]</scope>
    <source>
        <strain evidence="3 4">S2-6</strain>
    </source>
</reference>
<feature type="signal peptide" evidence="2">
    <location>
        <begin position="1"/>
        <end position="19"/>
    </location>
</feature>
<name>A0A7M1B2C6_9BACT</name>
<dbReference type="PANTHER" id="PTHR35038">
    <property type="entry name" value="DISSIMILATORY SULFITE REDUCTASE SIRA"/>
    <property type="match status" value="1"/>
</dbReference>
<gene>
    <name evidence="3" type="ORF">FJR45_02135</name>
</gene>
<feature type="chain" id="PRO_5032329791" description="Cytochrome c-552/4 domain-containing protein" evidence="2">
    <location>
        <begin position="20"/>
        <end position="395"/>
    </location>
</feature>
<sequence>MKFFLFLLIFFSSLFGAKAVEVGQRFESSENCKVCHRRIVEEWSNSWHAKSHFEKDEYFKKSLEYVSRKTRKSLNAVKIQCATCHNPRISVTKTDEDYEIAAVMGLTDEDDPVNKAVNSKVISEGINCVVCHNIDKIHDEYDKSKRGINRVEWTPSGVMTGPFKDAKSPYHKIVSHEFMRSNPNKLCFVCHANDRSVKGVVFTDMESEYVGKQTCVSCHMGPKQKGVAATYRMYNGKAKMRMVRKHGFIGAHTPGLWKDALRLQLKKQKNRLLIKIKNPQPHNIPSGFGSREILVEVVYKKGNVTVGQKTISLTRHYIRKHKKVGIAHLAVKQSKDTSIKAHGEKTIRLPLIKGAESVEVTLYYRLVNDEVRSLLDLKEPIWSKKNFIAKSSLRL</sequence>
<accession>A0A7M1B2C6</accession>
<organism evidence="3 4">
    <name type="scientific">Sulfurimonas sediminis</name>
    <dbReference type="NCBI Taxonomy" id="2590020"/>
    <lineage>
        <taxon>Bacteria</taxon>
        <taxon>Pseudomonadati</taxon>
        <taxon>Campylobacterota</taxon>
        <taxon>Epsilonproteobacteria</taxon>
        <taxon>Campylobacterales</taxon>
        <taxon>Sulfurimonadaceae</taxon>
        <taxon>Sulfurimonas</taxon>
    </lineage>
</organism>
<dbReference type="Proteomes" id="UP000593719">
    <property type="component" value="Chromosome"/>
</dbReference>
<evidence type="ECO:0000313" key="4">
    <source>
        <dbReference type="Proteomes" id="UP000593719"/>
    </source>
</evidence>
<dbReference type="AlphaFoldDB" id="A0A7M1B2C6"/>
<keyword evidence="4" id="KW-1185">Reference proteome</keyword>